<dbReference type="Pfam" id="PF09335">
    <property type="entry name" value="VTT_dom"/>
    <property type="match status" value="1"/>
</dbReference>
<dbReference type="InterPro" id="IPR015414">
    <property type="entry name" value="TMEM64"/>
</dbReference>
<feature type="transmembrane region" description="Helical" evidence="6">
    <location>
        <begin position="180"/>
        <end position="201"/>
    </location>
</feature>
<feature type="transmembrane region" description="Helical" evidence="6">
    <location>
        <begin position="41"/>
        <end position="67"/>
    </location>
</feature>
<reference evidence="8 9" key="1">
    <citation type="submission" date="2017-11" db="EMBL/GenBank/DDBJ databases">
        <title>Genome sequence and genome mining of multiple bioactive secondary metabolites from a deep sea-derived Bacillus siamensis SCSIO 05746.</title>
        <authorList>
            <person name="Pan H.-Q."/>
            <person name="Ju J.-H."/>
        </authorList>
    </citation>
    <scope>NUCLEOTIDE SEQUENCE [LARGE SCALE GENOMIC DNA]</scope>
    <source>
        <strain evidence="8 9">SCSIO 05746</strain>
    </source>
</reference>
<sequence length="212" mass="24076">MKNKMILLCIWFLGVYCLKELDVLSFDMNDVTDFISGHVQYAMLLFLALWVVRLLFFIPGMTLMFVGGICFDPMVSILLSMAGLFISETLVYLFSKKFASEKTTQLLEDKYPDLKVLLEAYNYKFLALGMICPVAPTDVICFLSAAIGLRYSAYMLTVLISNIPMVLLSSFVVINFSESMTGIVLVIVSFILITILTVRMWNRMKQKQQESS</sequence>
<comment type="similarity">
    <text evidence="6">Belongs to the TVP38/TMEM64 family.</text>
</comment>
<evidence type="ECO:0000256" key="6">
    <source>
        <dbReference type="RuleBase" id="RU366058"/>
    </source>
</evidence>
<dbReference type="PANTHER" id="PTHR12677:SF49">
    <property type="entry name" value="TVP38_TMEM64 FAMILY MEMBRANE PROTEIN"/>
    <property type="match status" value="1"/>
</dbReference>
<evidence type="ECO:0000256" key="5">
    <source>
        <dbReference type="ARBA" id="ARBA00023136"/>
    </source>
</evidence>
<dbReference type="InterPro" id="IPR032816">
    <property type="entry name" value="VTT_dom"/>
</dbReference>
<evidence type="ECO:0000256" key="1">
    <source>
        <dbReference type="ARBA" id="ARBA00004651"/>
    </source>
</evidence>
<dbReference type="EMBL" id="CP025001">
    <property type="protein sequence ID" value="AUJ78767.1"/>
    <property type="molecule type" value="Genomic_DNA"/>
</dbReference>
<evidence type="ECO:0000256" key="3">
    <source>
        <dbReference type="ARBA" id="ARBA00022692"/>
    </source>
</evidence>
<dbReference type="AlphaFoldDB" id="A0AAI8HRD7"/>
<feature type="transmembrane region" description="Helical" evidence="6">
    <location>
        <begin position="154"/>
        <end position="174"/>
    </location>
</feature>
<evidence type="ECO:0000256" key="4">
    <source>
        <dbReference type="ARBA" id="ARBA00022989"/>
    </source>
</evidence>
<dbReference type="PANTHER" id="PTHR12677">
    <property type="entry name" value="GOLGI APPARATUS MEMBRANE PROTEIN TVP38-RELATED"/>
    <property type="match status" value="1"/>
</dbReference>
<organism evidence="8 9">
    <name type="scientific">Bacillus siamensis</name>
    <dbReference type="NCBI Taxonomy" id="659243"/>
    <lineage>
        <taxon>Bacteria</taxon>
        <taxon>Bacillati</taxon>
        <taxon>Bacillota</taxon>
        <taxon>Bacilli</taxon>
        <taxon>Bacillales</taxon>
        <taxon>Bacillaceae</taxon>
        <taxon>Bacillus</taxon>
        <taxon>Bacillus amyloliquefaciens group</taxon>
    </lineage>
</organism>
<dbReference type="GO" id="GO:0005886">
    <property type="term" value="C:plasma membrane"/>
    <property type="evidence" value="ECO:0007669"/>
    <property type="project" value="UniProtKB-SubCell"/>
</dbReference>
<dbReference type="KEGG" id="bsia:CWD84_19130"/>
<evidence type="ECO:0000259" key="7">
    <source>
        <dbReference type="Pfam" id="PF09335"/>
    </source>
</evidence>
<feature type="transmembrane region" description="Helical" evidence="6">
    <location>
        <begin position="125"/>
        <end position="147"/>
    </location>
</feature>
<proteinExistence type="inferred from homology"/>
<keyword evidence="9" id="KW-1185">Reference proteome</keyword>
<evidence type="ECO:0000313" key="8">
    <source>
        <dbReference type="EMBL" id="AUJ78767.1"/>
    </source>
</evidence>
<feature type="transmembrane region" description="Helical" evidence="6">
    <location>
        <begin position="74"/>
        <end position="94"/>
    </location>
</feature>
<protein>
    <recommendedName>
        <fullName evidence="6">TVP38/TMEM64 family membrane protein</fullName>
    </recommendedName>
</protein>
<keyword evidence="3 6" id="KW-0812">Transmembrane</keyword>
<evidence type="ECO:0000256" key="2">
    <source>
        <dbReference type="ARBA" id="ARBA00022475"/>
    </source>
</evidence>
<name>A0AAI8HRD7_9BACI</name>
<dbReference type="RefSeq" id="WP_060963474.1">
    <property type="nucleotide sequence ID" value="NZ_CP025001.1"/>
</dbReference>
<comment type="subcellular location">
    <subcellularLocation>
        <location evidence="1 6">Cell membrane</location>
        <topology evidence="1 6">Multi-pass membrane protein</topology>
    </subcellularLocation>
</comment>
<feature type="domain" description="VTT" evidence="7">
    <location>
        <begin position="58"/>
        <end position="173"/>
    </location>
</feature>
<dbReference type="Proteomes" id="UP000234366">
    <property type="component" value="Chromosome"/>
</dbReference>
<keyword evidence="4 6" id="KW-1133">Transmembrane helix</keyword>
<evidence type="ECO:0000313" key="9">
    <source>
        <dbReference type="Proteomes" id="UP000234366"/>
    </source>
</evidence>
<keyword evidence="5 6" id="KW-0472">Membrane</keyword>
<gene>
    <name evidence="8" type="ORF">CWD84_19130</name>
</gene>
<accession>A0AAI8HRD7</accession>
<keyword evidence="2 6" id="KW-1003">Cell membrane</keyword>